<evidence type="ECO:0000313" key="1">
    <source>
        <dbReference type="EMBL" id="KIR80369.1"/>
    </source>
</evidence>
<dbReference type="EMBL" id="KN848632">
    <property type="protein sequence ID" value="KIR80369.1"/>
    <property type="molecule type" value="Genomic_DNA"/>
</dbReference>
<keyword evidence="2" id="KW-1185">Reference proteome</keyword>
<protein>
    <submittedName>
        <fullName evidence="1">Uncharacterized protein</fullName>
    </submittedName>
</protein>
<evidence type="ECO:0000313" key="2">
    <source>
        <dbReference type="Proteomes" id="UP000054272"/>
    </source>
</evidence>
<organism evidence="1 2">
    <name type="scientific">Cryptococcus gattii EJB2</name>
    <dbReference type="NCBI Taxonomy" id="1296103"/>
    <lineage>
        <taxon>Eukaryota</taxon>
        <taxon>Fungi</taxon>
        <taxon>Dikarya</taxon>
        <taxon>Basidiomycota</taxon>
        <taxon>Agaricomycotina</taxon>
        <taxon>Tremellomycetes</taxon>
        <taxon>Tremellales</taxon>
        <taxon>Cryptococcaceae</taxon>
        <taxon>Cryptococcus</taxon>
        <taxon>Cryptococcus gattii species complex</taxon>
    </lineage>
</organism>
<dbReference type="Proteomes" id="UP000054272">
    <property type="component" value="Unassembled WGS sequence"/>
</dbReference>
<name>A0ABR5BXJ5_9TREE</name>
<gene>
    <name evidence="1" type="ORF">I306_02582</name>
</gene>
<proteinExistence type="predicted"/>
<reference evidence="1 2" key="1">
    <citation type="submission" date="2015-01" db="EMBL/GenBank/DDBJ databases">
        <title>The Genome Sequence of Cryptococcus gattii EJB2.</title>
        <authorList>
            <consortium name="The Broad Institute Genomics Platform"/>
            <person name="Cuomo C."/>
            <person name="Litvintseva A."/>
            <person name="Chen Y."/>
            <person name="Heitman J."/>
            <person name="Sun S."/>
            <person name="Springer D."/>
            <person name="Dromer F."/>
            <person name="Young S."/>
            <person name="Zeng Q."/>
            <person name="Gargeya S."/>
            <person name="Abouelleil A."/>
            <person name="Alvarado L."/>
            <person name="Chapman S.B."/>
            <person name="Gainer-Dewar J."/>
            <person name="Goldberg J."/>
            <person name="Griggs A."/>
            <person name="Gujja S."/>
            <person name="Hansen M."/>
            <person name="Howarth C."/>
            <person name="Imamovic A."/>
            <person name="Larimer J."/>
            <person name="Murphy C."/>
            <person name="Naylor J."/>
            <person name="Pearson M."/>
            <person name="Priest M."/>
            <person name="Roberts A."/>
            <person name="Saif S."/>
            <person name="Shea T."/>
            <person name="Sykes S."/>
            <person name="Wortman J."/>
            <person name="Nusbaum C."/>
            <person name="Birren B."/>
        </authorList>
    </citation>
    <scope>NUCLEOTIDE SEQUENCE [LARGE SCALE GENOMIC DNA]</scope>
    <source>
        <strain evidence="1 2">EJB2</strain>
    </source>
</reference>
<sequence length="140" mass="15418">MEGALGHDIKASTYQIGTDKAYHHLNRSNELFIIALTFRPSDKKAMLGRSRVLIQLAINYHPPPHVAIASLREAVSTLRSLTHLAPQSLIARETLAQACSILSSTLHEIEDYIEDENAVWNGEIGELAREAFTELGGSRG</sequence>
<accession>A0ABR5BXJ5</accession>